<protein>
    <recommendedName>
        <fullName evidence="1">DUF3885 domain-containing protein</fullName>
    </recommendedName>
</protein>
<proteinExistence type="predicted"/>
<feature type="domain" description="DUF3885" evidence="1">
    <location>
        <begin position="59"/>
        <end position="222"/>
    </location>
</feature>
<sequence>MQSSEAPDSRPRAERVPSNRDVDWVRRPTVAELAEFDGAWTRRFGGTPLRAIDLRYVDRSKWVRLHSLPESKRYAESEAEYMELLRRYFAILDELRGNEQILTVVTCSFSFSRSQRPVRRNSVLAGLLPRPRYWRSVSEGEDEHEEQAWVHLYVHRVHREAPALRELFRAAADERAVDVIVTGSEVTWVLHPYDGGSDLILPTPVERDRVSELFVDWRSPWDHGL</sequence>
<name>A0AA90SPG0_9ACTN</name>
<comment type="caution">
    <text evidence="2">The sequence shown here is derived from an EMBL/GenBank/DDBJ whole genome shotgun (WGS) entry which is preliminary data.</text>
</comment>
<organism evidence="2 3">
    <name type="scientific">Tsukamurella strandjordii</name>
    <dbReference type="NCBI Taxonomy" id="147577"/>
    <lineage>
        <taxon>Bacteria</taxon>
        <taxon>Bacillati</taxon>
        <taxon>Actinomycetota</taxon>
        <taxon>Actinomycetes</taxon>
        <taxon>Mycobacteriales</taxon>
        <taxon>Tsukamurellaceae</taxon>
        <taxon>Tsukamurella</taxon>
    </lineage>
</organism>
<keyword evidence="3" id="KW-1185">Reference proteome</keyword>
<evidence type="ECO:0000313" key="2">
    <source>
        <dbReference type="EMBL" id="MDP0396891.1"/>
    </source>
</evidence>
<dbReference type="RefSeq" id="WP_220656717.1">
    <property type="nucleotide sequence ID" value="NZ_CBCSFC010000044.1"/>
</dbReference>
<accession>A0AA90SPG0</accession>
<evidence type="ECO:0000313" key="3">
    <source>
        <dbReference type="Proteomes" id="UP001178281"/>
    </source>
</evidence>
<dbReference type="Proteomes" id="UP001178281">
    <property type="component" value="Unassembled WGS sequence"/>
</dbReference>
<dbReference type="InterPro" id="IPR024976">
    <property type="entry name" value="DUF3885"/>
</dbReference>
<dbReference type="AlphaFoldDB" id="A0AA90SPG0"/>
<dbReference type="Pfam" id="PF13021">
    <property type="entry name" value="DUF3885"/>
    <property type="match status" value="1"/>
</dbReference>
<evidence type="ECO:0000259" key="1">
    <source>
        <dbReference type="Pfam" id="PF13021"/>
    </source>
</evidence>
<gene>
    <name evidence="2" type="ORF">Q7X28_03030</name>
</gene>
<dbReference type="EMBL" id="JAUTIX010000001">
    <property type="protein sequence ID" value="MDP0396891.1"/>
    <property type="molecule type" value="Genomic_DNA"/>
</dbReference>
<reference evidence="2" key="1">
    <citation type="submission" date="2023-08" db="EMBL/GenBank/DDBJ databases">
        <title>The draft genome of Tsukamurella strandjordii strain 050030.</title>
        <authorList>
            <person name="Zhao F."/>
            <person name="Feng Y."/>
            <person name="Zong Z."/>
        </authorList>
    </citation>
    <scope>NUCLEOTIDE SEQUENCE</scope>
    <source>
        <strain evidence="2">050030</strain>
    </source>
</reference>